<dbReference type="SMART" id="SM00267">
    <property type="entry name" value="GGDEF"/>
    <property type="match status" value="1"/>
</dbReference>
<dbReference type="InterPro" id="IPR000160">
    <property type="entry name" value="GGDEF_dom"/>
</dbReference>
<dbReference type="SUPFAM" id="SSF141868">
    <property type="entry name" value="EAL domain-like"/>
    <property type="match status" value="1"/>
</dbReference>
<dbReference type="InterPro" id="IPR001633">
    <property type="entry name" value="EAL_dom"/>
</dbReference>
<dbReference type="Pfam" id="PF00563">
    <property type="entry name" value="EAL"/>
    <property type="match status" value="1"/>
</dbReference>
<dbReference type="Gene3D" id="3.30.70.270">
    <property type="match status" value="1"/>
</dbReference>
<accession>A0A2W5P6U9</accession>
<evidence type="ECO:0000313" key="4">
    <source>
        <dbReference type="Proteomes" id="UP000249229"/>
    </source>
</evidence>
<sequence length="477" mass="50545">MVRPKPSTSGSAVLLVWFIASTTQKARESFIPGQDRIAAPRCGSYDTGMERQSRTMQRAAGRRGGVRLASDDQLRLAHDNGSGGVTAIVVAPTSFEIVNAAFGRATGDQLVNAMDERLSRALADYDSAAVRGGATFTIVVAGDARAGDAAVGAVERALEPPFPIGDETIHLGARIGVARRSDDEPLDHLLSRAAEALARARTSDGATTRVAAQGSGVPLAALAADLHRAIERQEIEVRFQPQVRLADGRITGVEALARWHHPRLGELGAETLLAAAERAGLGVALSDHVQALALRRASGWPARLASLRIAVNVTPTDLSRGPFVDRFLARVREAGIAFDRVTAEITEGALIDDLDDATATLTALRAAGCRVALDDFGTGYSSLAYLTRLPLDYLKIDRSLTQTIAGGARDRVVVEGVLAIARGLGLETIAEGVETDEQRALLAARGCTFYQGFLCAEPLDDAAMVALTMRQESEPWA</sequence>
<protein>
    <submittedName>
        <fullName evidence="3">Bifunctional diguanylate cyclase/phosphodiesterase</fullName>
    </submittedName>
</protein>
<feature type="domain" description="GGDEF" evidence="2">
    <location>
        <begin position="83"/>
        <end position="214"/>
    </location>
</feature>
<feature type="domain" description="EAL" evidence="1">
    <location>
        <begin position="219"/>
        <end position="472"/>
    </location>
</feature>
<dbReference type="Proteomes" id="UP000249229">
    <property type="component" value="Unassembled WGS sequence"/>
</dbReference>
<evidence type="ECO:0000313" key="3">
    <source>
        <dbReference type="EMBL" id="PZQ58595.1"/>
    </source>
</evidence>
<dbReference type="PROSITE" id="PS50887">
    <property type="entry name" value="GGDEF"/>
    <property type="match status" value="1"/>
</dbReference>
<dbReference type="SMART" id="SM00052">
    <property type="entry name" value="EAL"/>
    <property type="match status" value="1"/>
</dbReference>
<evidence type="ECO:0000259" key="2">
    <source>
        <dbReference type="PROSITE" id="PS50887"/>
    </source>
</evidence>
<name>A0A2W5P6U9_9SPHN</name>
<dbReference type="CDD" id="cd01948">
    <property type="entry name" value="EAL"/>
    <property type="match status" value="1"/>
</dbReference>
<dbReference type="EMBL" id="QFQI01000015">
    <property type="protein sequence ID" value="PZQ58595.1"/>
    <property type="molecule type" value="Genomic_DNA"/>
</dbReference>
<evidence type="ECO:0000259" key="1">
    <source>
        <dbReference type="PROSITE" id="PS50883"/>
    </source>
</evidence>
<dbReference type="PANTHER" id="PTHR33121">
    <property type="entry name" value="CYCLIC DI-GMP PHOSPHODIESTERASE PDEF"/>
    <property type="match status" value="1"/>
</dbReference>
<dbReference type="InterPro" id="IPR050706">
    <property type="entry name" value="Cyclic-di-GMP_PDE-like"/>
</dbReference>
<dbReference type="AlphaFoldDB" id="A0A2W5P6U9"/>
<organism evidence="3 4">
    <name type="scientific">Sphingomonas taxi</name>
    <dbReference type="NCBI Taxonomy" id="1549858"/>
    <lineage>
        <taxon>Bacteria</taxon>
        <taxon>Pseudomonadati</taxon>
        <taxon>Pseudomonadota</taxon>
        <taxon>Alphaproteobacteria</taxon>
        <taxon>Sphingomonadales</taxon>
        <taxon>Sphingomonadaceae</taxon>
        <taxon>Sphingomonas</taxon>
    </lineage>
</organism>
<dbReference type="InterPro" id="IPR043128">
    <property type="entry name" value="Rev_trsase/Diguanyl_cyclase"/>
</dbReference>
<dbReference type="GO" id="GO:0071111">
    <property type="term" value="F:cyclic-guanylate-specific phosphodiesterase activity"/>
    <property type="evidence" value="ECO:0007669"/>
    <property type="project" value="InterPro"/>
</dbReference>
<dbReference type="InterPro" id="IPR035919">
    <property type="entry name" value="EAL_sf"/>
</dbReference>
<gene>
    <name evidence="3" type="ORF">DI544_13625</name>
</gene>
<dbReference type="PANTHER" id="PTHR33121:SF79">
    <property type="entry name" value="CYCLIC DI-GMP PHOSPHODIESTERASE PDED-RELATED"/>
    <property type="match status" value="1"/>
</dbReference>
<dbReference type="Gene3D" id="3.20.20.450">
    <property type="entry name" value="EAL domain"/>
    <property type="match status" value="1"/>
</dbReference>
<reference evidence="3 4" key="1">
    <citation type="submission" date="2017-08" db="EMBL/GenBank/DDBJ databases">
        <title>Infants hospitalized years apart are colonized by the same room-sourced microbial strains.</title>
        <authorList>
            <person name="Brooks B."/>
            <person name="Olm M.R."/>
            <person name="Firek B.A."/>
            <person name="Baker R."/>
            <person name="Thomas B.C."/>
            <person name="Morowitz M.J."/>
            <person name="Banfield J.F."/>
        </authorList>
    </citation>
    <scope>NUCLEOTIDE SEQUENCE [LARGE SCALE GENOMIC DNA]</scope>
    <source>
        <strain evidence="3">S2_005_001_R1_22</strain>
    </source>
</reference>
<dbReference type="Pfam" id="PF00990">
    <property type="entry name" value="GGDEF"/>
    <property type="match status" value="1"/>
</dbReference>
<dbReference type="SUPFAM" id="SSF55073">
    <property type="entry name" value="Nucleotide cyclase"/>
    <property type="match status" value="1"/>
</dbReference>
<dbReference type="PROSITE" id="PS50883">
    <property type="entry name" value="EAL"/>
    <property type="match status" value="1"/>
</dbReference>
<comment type="caution">
    <text evidence="3">The sequence shown here is derived from an EMBL/GenBank/DDBJ whole genome shotgun (WGS) entry which is preliminary data.</text>
</comment>
<dbReference type="InterPro" id="IPR029787">
    <property type="entry name" value="Nucleotide_cyclase"/>
</dbReference>
<proteinExistence type="predicted"/>